<dbReference type="PANTHER" id="PTHR10887:SF495">
    <property type="entry name" value="HELICASE SENATAXIN ISOFORM X1-RELATED"/>
    <property type="match status" value="1"/>
</dbReference>
<dbReference type="InterPro" id="IPR041679">
    <property type="entry name" value="DNA2/NAM7-like_C"/>
</dbReference>
<feature type="coiled-coil region" evidence="2">
    <location>
        <begin position="1056"/>
        <end position="1083"/>
    </location>
</feature>
<feature type="domain" description="DNA2/NAM7 helicase helicase" evidence="5">
    <location>
        <begin position="1389"/>
        <end position="1693"/>
    </location>
</feature>
<evidence type="ECO:0000259" key="7">
    <source>
        <dbReference type="Pfam" id="PF23576"/>
    </source>
</evidence>
<dbReference type="InterPro" id="IPR041677">
    <property type="entry name" value="DNA2/NAM7_AAA_11"/>
</dbReference>
<feature type="compositionally biased region" description="Low complexity" evidence="3">
    <location>
        <begin position="2172"/>
        <end position="2184"/>
    </location>
</feature>
<dbReference type="PANTHER" id="PTHR10887">
    <property type="entry name" value="DNA2/NAM7 HELICASE FAMILY"/>
    <property type="match status" value="1"/>
</dbReference>
<dbReference type="Gene3D" id="3.40.50.300">
    <property type="entry name" value="P-loop containing nucleotide triphosphate hydrolases"/>
    <property type="match status" value="2"/>
</dbReference>
<protein>
    <submittedName>
        <fullName evidence="8">Helicase SEN1</fullName>
    </submittedName>
</protein>
<evidence type="ECO:0000259" key="5">
    <source>
        <dbReference type="Pfam" id="PF13086"/>
    </source>
</evidence>
<feature type="compositionally biased region" description="Low complexity" evidence="3">
    <location>
        <begin position="2079"/>
        <end position="2096"/>
    </location>
</feature>
<keyword evidence="1 8" id="KW-0378">Hydrolase</keyword>
<dbReference type="Proteomes" id="UP001610728">
    <property type="component" value="Unassembled WGS sequence"/>
</dbReference>
<dbReference type="InterPro" id="IPR056474">
    <property type="entry name" value="SEN1_barrel"/>
</dbReference>
<dbReference type="SUPFAM" id="SSF52540">
    <property type="entry name" value="P-loop containing nucleoside triphosphate hydrolases"/>
    <property type="match status" value="1"/>
</dbReference>
<dbReference type="InterPro" id="IPR045055">
    <property type="entry name" value="DNA2/NAM7-like"/>
</dbReference>
<evidence type="ECO:0000313" key="8">
    <source>
        <dbReference type="EMBL" id="KAL2885973.1"/>
    </source>
</evidence>
<evidence type="ECO:0000259" key="6">
    <source>
        <dbReference type="Pfam" id="PF13087"/>
    </source>
</evidence>
<keyword evidence="1 8" id="KW-0547">Nucleotide-binding</keyword>
<name>A0ABR4MCK9_9PEZI</name>
<dbReference type="Pfam" id="PF13087">
    <property type="entry name" value="AAA_12"/>
    <property type="match status" value="1"/>
</dbReference>
<dbReference type="InterPro" id="IPR024481">
    <property type="entry name" value="Helicase_Sen1_N"/>
</dbReference>
<dbReference type="EMBL" id="JABSNW010000007">
    <property type="protein sequence ID" value="KAL2885973.1"/>
    <property type="molecule type" value="Genomic_DNA"/>
</dbReference>
<evidence type="ECO:0000259" key="4">
    <source>
        <dbReference type="Pfam" id="PF12726"/>
    </source>
</evidence>
<dbReference type="RefSeq" id="XP_070857153.1">
    <property type="nucleotide sequence ID" value="XM_071004765.1"/>
</dbReference>
<keyword evidence="9" id="KW-1185">Reference proteome</keyword>
<dbReference type="Pfam" id="PF12726">
    <property type="entry name" value="SEN1_N"/>
    <property type="match status" value="1"/>
</dbReference>
<feature type="domain" description="DNA2/NAM7 helicase-like C-terminal" evidence="6">
    <location>
        <begin position="1700"/>
        <end position="1896"/>
    </location>
</feature>
<sequence>MDQSSLDETLNHWRLELENIAPELHILCPMTHADDPENYAETEFTSGITAEEKKKRLEDAKERINITMWNSLLFGVERKKVEQWLETYASRLQNALSSCDACIKNWHRCRKSFLIGLSETTKKAFCWMTYAAARLQHTNTQFTNRNYSHEVVSALERLIVNFDFDRLDSRLKWSRDRIEAVEQPGKPFKLQILGADVSAVLLTVYESMCCVDYLRIPDKRKNFEFVFQRLSGGKKPLRLGANTLLPAMTEFLFDPDPVCLRFANAAWASLDPGSMSADQFDWAVGEFLVRASVSVGALDITQPQNLEQISRFWSGALAIFNVMTPDVIVHRYRALEERPNLYDLLFIHMQCQSEEILLLVLDAFSVLISKAPAAFWDALSHPRPFSVVEPAFAAPMLKTLFNKTPELGLSISGLPKPIAWISIWGQSLSRDQRGDACSSLLHLLFENFVKDPSLGEHGKAACVKAGLDTLADLLDSYLNPTNEKDALAMQSLASSNNLVFVNNALNMTLKYSEIIVMAAENKRQLIGEKEAAVSVIEKALLLDARAFAAEAKQLHMGGPVQQMVTRNSAGLWDAYLELIYPGNLTLATTMLRPLLSILPVEQFRHERKATKPMLPAKVAFNKRFGESAAVIGRLLQRLCDFDECDKQVLSQDSHLRILLAMMLHGEEEVSLAAIELVKTITGQGSRSEAVLKLITERPAPVIRAFTVAINTTAKPYKNKDGEEVSPPWGSMKHILNTAKDIINGLFDPTIGVLRVKSLDRSEIDTVHAWWLCQWHWVQVCFDATQNWSYFVEIKIMTDFCREVIELAESLSSNDGVLSASSKDNMLKAAVASGATIDEEGFASKAMIRTLEPCRRFLMGLVRMIRLKDEYLVEITTKIICKLLNRLSEYKLPIPDDVQMYLQRACKPRPTDGRFEIGTKLSSQQKAELLRAASIDDDDDDVTIVSVIPSARAGSLPGPPGTGRTNAKGQVQAKLDLTSWGKLGAGASSSTPLTGRTNADDVADLSSTLESSKSTLDAMAAKEAKLKSKSTSVAMQSIQAIRAKAAEQSAVVQAKHAEKVKAKQSALKEARQRERDEMARKRAEFIARDRAARGIVIKEKEKSEIMVDSSDEEEDDDDDDDGEASSLIRSSKAGMDALNEAERRREKALMGKIRGPVKKIKIQRTAKDNRARLTPPMDTLHSEILSWDIFHDGDAPPNGLELMHVATTFAQPVLYKNTFLPLLIYEAWRSFVTDKNECTAKAFGIKIITRMTVDRFLEITTTMPATNRGENRERVVSEGDIVLISNDEDPLNNAAAAHCLARIWRVTFKKGVLEVTWRLNQRENPLARDLTPGAMLNAVRITNMTTIEREYAALEALQYYDLMDEVLKGEPSPILNYSDEQIRRYMDNWKLNAGQAKAVLGAKDNDGFTLIQGPPGTGKTKTIVAMVGCLLAGSLASSSTTSSSSSMGITSIKAIGQQPPPARKDQQTIMKKLLVCAPSNAAVDELVLRLKQGVKTAGGQHHKINVIRLGRSDAINAAVRDVTLDIMVQTRLEGDQTKNQALAERDKMHVEAGQIKEELALLRPKLEAARDAGNRSEYSTMQRKFDELKMRQTRIGAKMDADKDSGNTVAREVEMRKRMIQQEILDGAHILCATLSGSGHDMFRNLSNIEFETVIIDEAAQCVELSALIPLKYGASKCILVGDPKQLPPTVLSQSAQRYGYDQSLFVRMQKAHPEDIYLLDTQYRMHPHISAFPSREFYDSKLIDGPNMSGLRSMPWHDSILFSPYRFFDVKGVQGRGAKGQSLVNLKEIEVSLQLYRRLKADYPAVDLTRRIGIITPYKAQLAELRFRFAREFGDAINDSIEFNTTDAFQGRECDIIIFSCVRASPTGGIGFMTDIRRMNVGLTRAKSSLWILGDSNALSQGEYWKKLIEDAKQRLLLTDGDIQDILRRPTQKGALPAEASGVHIKHEASALAEFPLKRELTPKETTPEDTIIKSDVAIPVGHGQPPRGPRLSTGSFAYTMDERGVPIAEAHPTQGSGRPVIQTSVPGLPQGKKRPGEDQVLPAAKRGPSPAPPNAPRGPRNPRSTGNMGSGLRAQMLQRQNQNSHNNQNHNNHSNHNNRHHIPNRRPSASPVDPSAMETMGLVPPQRPPAPAPSQPSRNSSGYPDSDSSLAGAQKQASLTPIGAPTGPASMRGNGNANGRNPAMRPPMPRKRAPADPFIKKRPPPRR</sequence>
<reference evidence="8 9" key="1">
    <citation type="submission" date="2020-05" db="EMBL/GenBank/DDBJ databases">
        <title>Ceratocystis lukuohia genome.</title>
        <authorList>
            <person name="Harrington T.C."/>
            <person name="Kim K."/>
            <person name="Mayers C.G."/>
        </authorList>
    </citation>
    <scope>NUCLEOTIDE SEQUENCE [LARGE SCALE GENOMIC DNA]</scope>
    <source>
        <strain evidence="8 9">C4212</strain>
    </source>
</reference>
<feature type="compositionally biased region" description="Polar residues" evidence="3">
    <location>
        <begin position="2014"/>
        <end position="2026"/>
    </location>
</feature>
<evidence type="ECO:0000256" key="3">
    <source>
        <dbReference type="SAM" id="MobiDB-lite"/>
    </source>
</evidence>
<dbReference type="InterPro" id="IPR027417">
    <property type="entry name" value="P-loop_NTPase"/>
</dbReference>
<dbReference type="CDD" id="cd18042">
    <property type="entry name" value="DEXXQc_SETX"/>
    <property type="match status" value="1"/>
</dbReference>
<proteinExistence type="predicted"/>
<evidence type="ECO:0000256" key="1">
    <source>
        <dbReference type="ARBA" id="ARBA00022806"/>
    </source>
</evidence>
<organism evidence="8 9">
    <name type="scientific">Ceratocystis lukuohia</name>
    <dbReference type="NCBI Taxonomy" id="2019550"/>
    <lineage>
        <taxon>Eukaryota</taxon>
        <taxon>Fungi</taxon>
        <taxon>Dikarya</taxon>
        <taxon>Ascomycota</taxon>
        <taxon>Pezizomycotina</taxon>
        <taxon>Sordariomycetes</taxon>
        <taxon>Hypocreomycetidae</taxon>
        <taxon>Microascales</taxon>
        <taxon>Ceratocystidaceae</taxon>
        <taxon>Ceratocystis</taxon>
    </lineage>
</organism>
<feature type="compositionally biased region" description="Pro residues" evidence="3">
    <location>
        <begin position="2126"/>
        <end position="2135"/>
    </location>
</feature>
<accession>A0ABR4MCK9</accession>
<feature type="region of interest" description="Disordered" evidence="3">
    <location>
        <begin position="2010"/>
        <end position="2208"/>
    </location>
</feature>
<evidence type="ECO:0000256" key="2">
    <source>
        <dbReference type="SAM" id="Coils"/>
    </source>
</evidence>
<feature type="region of interest" description="Disordered" evidence="3">
    <location>
        <begin position="1102"/>
        <end position="1149"/>
    </location>
</feature>
<keyword evidence="1 8" id="KW-0347">Helicase</keyword>
<dbReference type="GO" id="GO:0004386">
    <property type="term" value="F:helicase activity"/>
    <property type="evidence" value="ECO:0007669"/>
    <property type="project" value="UniProtKB-KW"/>
</dbReference>
<comment type="caution">
    <text evidence="8">The sequence shown here is derived from an EMBL/GenBank/DDBJ whole genome shotgun (WGS) entry which is preliminary data.</text>
</comment>
<evidence type="ECO:0000313" key="9">
    <source>
        <dbReference type="Proteomes" id="UP001610728"/>
    </source>
</evidence>
<dbReference type="CDD" id="cd18808">
    <property type="entry name" value="SF1_C_Upf1"/>
    <property type="match status" value="1"/>
</dbReference>
<dbReference type="GeneID" id="98120540"/>
<feature type="domain" description="Helicase Sen1 N-terminal" evidence="4">
    <location>
        <begin position="90"/>
        <end position="875"/>
    </location>
</feature>
<gene>
    <name evidence="8" type="ORF">HOO65_070435</name>
</gene>
<feature type="compositionally biased region" description="Acidic residues" evidence="3">
    <location>
        <begin position="1108"/>
        <end position="1122"/>
    </location>
</feature>
<dbReference type="Pfam" id="PF23576">
    <property type="entry name" value="SEN1_barrel"/>
    <property type="match status" value="1"/>
</dbReference>
<feature type="compositionally biased region" description="Basic and acidic residues" evidence="3">
    <location>
        <begin position="1139"/>
        <end position="1148"/>
    </location>
</feature>
<dbReference type="Pfam" id="PF13086">
    <property type="entry name" value="AAA_11"/>
    <property type="match status" value="1"/>
</dbReference>
<feature type="compositionally biased region" description="Polar residues" evidence="3">
    <location>
        <begin position="2140"/>
        <end position="2160"/>
    </location>
</feature>
<dbReference type="InterPro" id="IPR047187">
    <property type="entry name" value="SF1_C_Upf1"/>
</dbReference>
<keyword evidence="2" id="KW-0175">Coiled coil</keyword>
<feature type="domain" description="Helicase SEN1 beta-barrel" evidence="7">
    <location>
        <begin position="1238"/>
        <end position="1340"/>
    </location>
</feature>
<keyword evidence="1 8" id="KW-0067">ATP-binding</keyword>